<name>W7TYD0_9STRA</name>
<keyword evidence="2" id="KW-1185">Reference proteome</keyword>
<protein>
    <submittedName>
        <fullName evidence="1">Uncharacterized protein</fullName>
    </submittedName>
</protein>
<sequence>MSLSPCLWHQLKYRFLSPWSDKQRFSYRMRTSLLVGALGAAILSLLSLSLSAAMNLETSAASLGGYQRQIYQYFDNVRQGDRGQYGAANGARACERFVRDKAMQTDLAEVISGFYNNDVAAMFA</sequence>
<reference evidence="1 2" key="1">
    <citation type="journal article" date="2014" name="Mol. Plant">
        <title>Chromosome Scale Genome Assembly and Transcriptome Profiling of Nannochloropsis gaditana in Nitrogen Depletion.</title>
        <authorList>
            <person name="Corteggiani Carpinelli E."/>
            <person name="Telatin A."/>
            <person name="Vitulo N."/>
            <person name="Forcato C."/>
            <person name="D'Angelo M."/>
            <person name="Schiavon R."/>
            <person name="Vezzi A."/>
            <person name="Giacometti G.M."/>
            <person name="Morosinotto T."/>
            <person name="Valle G."/>
        </authorList>
    </citation>
    <scope>NUCLEOTIDE SEQUENCE [LARGE SCALE GENOMIC DNA]</scope>
    <source>
        <strain evidence="1 2">B-31</strain>
    </source>
</reference>
<dbReference type="OrthoDB" id="192960at2759"/>
<dbReference type="EMBL" id="AZIL01000868">
    <property type="protein sequence ID" value="EWM25656.1"/>
    <property type="molecule type" value="Genomic_DNA"/>
</dbReference>
<accession>W7TYD0</accession>
<dbReference type="AlphaFoldDB" id="W7TYD0"/>
<organism evidence="1 2">
    <name type="scientific">Nannochloropsis gaditana</name>
    <dbReference type="NCBI Taxonomy" id="72520"/>
    <lineage>
        <taxon>Eukaryota</taxon>
        <taxon>Sar</taxon>
        <taxon>Stramenopiles</taxon>
        <taxon>Ochrophyta</taxon>
        <taxon>Eustigmatophyceae</taxon>
        <taxon>Eustigmatales</taxon>
        <taxon>Monodopsidaceae</taxon>
        <taxon>Nannochloropsis</taxon>
    </lineage>
</organism>
<evidence type="ECO:0000313" key="2">
    <source>
        <dbReference type="Proteomes" id="UP000019335"/>
    </source>
</evidence>
<gene>
    <name evidence="1" type="ORF">Naga_100500g3</name>
</gene>
<dbReference type="Proteomes" id="UP000019335">
    <property type="component" value="Chromosome 10"/>
</dbReference>
<comment type="caution">
    <text evidence="1">The sequence shown here is derived from an EMBL/GenBank/DDBJ whole genome shotgun (WGS) entry which is preliminary data.</text>
</comment>
<evidence type="ECO:0000313" key="1">
    <source>
        <dbReference type="EMBL" id="EWM25656.1"/>
    </source>
</evidence>
<proteinExistence type="predicted"/>